<protein>
    <recommendedName>
        <fullName evidence="4">2TM domain-containing protein</fullName>
    </recommendedName>
</protein>
<name>A0ABM8VNG1_9BACL</name>
<accession>A0ABM8VNG1</accession>
<sequence length="75" mass="9107">MRKDMIKFHRIYKISLWFFPILWLAFVVNSKSLSREDSAIFWNAFLWVPVCYICLIVGYFLLKKEISEEKGKDQR</sequence>
<reference evidence="2 3" key="1">
    <citation type="submission" date="2021-06" db="EMBL/GenBank/DDBJ databases">
        <authorList>
            <person name="Criscuolo A."/>
        </authorList>
    </citation>
    <scope>NUCLEOTIDE SEQUENCE [LARGE SCALE GENOMIC DNA]</scope>
    <source>
        <strain evidence="3">CIP 111802</strain>
    </source>
</reference>
<keyword evidence="1" id="KW-1133">Transmembrane helix</keyword>
<comment type="caution">
    <text evidence="2">The sequence shown here is derived from an EMBL/GenBank/DDBJ whole genome shotgun (WGS) entry which is preliminary data.</text>
</comment>
<organism evidence="2 3">
    <name type="scientific">Paenibacillus allorhizosphaerae</name>
    <dbReference type="NCBI Taxonomy" id="2849866"/>
    <lineage>
        <taxon>Bacteria</taxon>
        <taxon>Bacillati</taxon>
        <taxon>Bacillota</taxon>
        <taxon>Bacilli</taxon>
        <taxon>Bacillales</taxon>
        <taxon>Paenibacillaceae</taxon>
        <taxon>Paenibacillus</taxon>
    </lineage>
</organism>
<proteinExistence type="predicted"/>
<gene>
    <name evidence="2" type="ORF">PAECIP111802_04955</name>
</gene>
<evidence type="ECO:0008006" key="4">
    <source>
        <dbReference type="Google" id="ProtNLM"/>
    </source>
</evidence>
<dbReference type="Proteomes" id="UP000730618">
    <property type="component" value="Unassembled WGS sequence"/>
</dbReference>
<feature type="transmembrane region" description="Helical" evidence="1">
    <location>
        <begin position="40"/>
        <end position="62"/>
    </location>
</feature>
<keyword evidence="1" id="KW-0472">Membrane</keyword>
<dbReference type="EMBL" id="CAJVCE010000016">
    <property type="protein sequence ID" value="CAG7651405.1"/>
    <property type="molecule type" value="Genomic_DNA"/>
</dbReference>
<evidence type="ECO:0000313" key="3">
    <source>
        <dbReference type="Proteomes" id="UP000730618"/>
    </source>
</evidence>
<keyword evidence="1" id="KW-0812">Transmembrane</keyword>
<evidence type="ECO:0000313" key="2">
    <source>
        <dbReference type="EMBL" id="CAG7651405.1"/>
    </source>
</evidence>
<evidence type="ECO:0000256" key="1">
    <source>
        <dbReference type="SAM" id="Phobius"/>
    </source>
</evidence>
<keyword evidence="3" id="KW-1185">Reference proteome</keyword>